<accession>A0ABT9ZWK2</accession>
<gene>
    <name evidence="1" type="ORF">J2S74_002980</name>
</gene>
<comment type="caution">
    <text evidence="1">The sequence shown here is derived from an EMBL/GenBank/DDBJ whole genome shotgun (WGS) entry which is preliminary data.</text>
</comment>
<keyword evidence="2" id="KW-1185">Reference proteome</keyword>
<name>A0ABT9ZWK2_9BACI</name>
<protein>
    <submittedName>
        <fullName evidence="1">Uncharacterized protein</fullName>
    </submittedName>
</protein>
<sequence length="60" mass="6902">MVKRFIGTEASKYRVTGLCLIKEEINTFTGETSPIIESRMGTFHNPVNFLPFFQYVQQSV</sequence>
<dbReference type="Proteomes" id="UP001230005">
    <property type="component" value="Unassembled WGS sequence"/>
</dbReference>
<reference evidence="1 2" key="1">
    <citation type="submission" date="2023-07" db="EMBL/GenBank/DDBJ databases">
        <title>Genomic Encyclopedia of Type Strains, Phase IV (KMG-IV): sequencing the most valuable type-strain genomes for metagenomic binning, comparative biology and taxonomic classification.</title>
        <authorList>
            <person name="Goeker M."/>
        </authorList>
    </citation>
    <scope>NUCLEOTIDE SEQUENCE [LARGE SCALE GENOMIC DNA]</scope>
    <source>
        <strain evidence="1 2">DSM 9768</strain>
    </source>
</reference>
<evidence type="ECO:0000313" key="2">
    <source>
        <dbReference type="Proteomes" id="UP001230005"/>
    </source>
</evidence>
<evidence type="ECO:0000313" key="1">
    <source>
        <dbReference type="EMBL" id="MDQ0255598.1"/>
    </source>
</evidence>
<proteinExistence type="predicted"/>
<organism evidence="1 2">
    <name type="scientific">Evansella vedderi</name>
    <dbReference type="NCBI Taxonomy" id="38282"/>
    <lineage>
        <taxon>Bacteria</taxon>
        <taxon>Bacillati</taxon>
        <taxon>Bacillota</taxon>
        <taxon>Bacilli</taxon>
        <taxon>Bacillales</taxon>
        <taxon>Bacillaceae</taxon>
        <taxon>Evansella</taxon>
    </lineage>
</organism>
<dbReference type="EMBL" id="JAUSUG010000011">
    <property type="protein sequence ID" value="MDQ0255598.1"/>
    <property type="molecule type" value="Genomic_DNA"/>
</dbReference>